<dbReference type="AlphaFoldDB" id="A0A919B2X5"/>
<protein>
    <submittedName>
        <fullName evidence="1">Uncharacterized protein</fullName>
    </submittedName>
</protein>
<comment type="caution">
    <text evidence="1">The sequence shown here is derived from an EMBL/GenBank/DDBJ whole genome shotgun (WGS) entry which is preliminary data.</text>
</comment>
<dbReference type="EMBL" id="BNBD01000005">
    <property type="protein sequence ID" value="GHF47068.1"/>
    <property type="molecule type" value="Genomic_DNA"/>
</dbReference>
<gene>
    <name evidence="1" type="ORF">GCM10010218_30450</name>
</gene>
<keyword evidence="2" id="KW-1185">Reference proteome</keyword>
<reference evidence="1" key="2">
    <citation type="submission" date="2020-09" db="EMBL/GenBank/DDBJ databases">
        <authorList>
            <person name="Sun Q."/>
            <person name="Ohkuma M."/>
        </authorList>
    </citation>
    <scope>NUCLEOTIDE SEQUENCE</scope>
    <source>
        <strain evidence="1">JCM 4059</strain>
    </source>
</reference>
<organism evidence="1 2">
    <name type="scientific">Streptomyces mashuensis</name>
    <dbReference type="NCBI Taxonomy" id="33904"/>
    <lineage>
        <taxon>Bacteria</taxon>
        <taxon>Bacillati</taxon>
        <taxon>Actinomycetota</taxon>
        <taxon>Actinomycetes</taxon>
        <taxon>Kitasatosporales</taxon>
        <taxon>Streptomycetaceae</taxon>
        <taxon>Streptomyces</taxon>
    </lineage>
</organism>
<dbReference type="Proteomes" id="UP000638313">
    <property type="component" value="Unassembled WGS sequence"/>
</dbReference>
<reference evidence="1" key="1">
    <citation type="journal article" date="2014" name="Int. J. Syst. Evol. Microbiol.">
        <title>Complete genome sequence of Corynebacterium casei LMG S-19264T (=DSM 44701T), isolated from a smear-ripened cheese.</title>
        <authorList>
            <consortium name="US DOE Joint Genome Institute (JGI-PGF)"/>
            <person name="Walter F."/>
            <person name="Albersmeier A."/>
            <person name="Kalinowski J."/>
            <person name="Ruckert C."/>
        </authorList>
    </citation>
    <scope>NUCLEOTIDE SEQUENCE</scope>
    <source>
        <strain evidence="1">JCM 4059</strain>
    </source>
</reference>
<name>A0A919B2X5_9ACTN</name>
<evidence type="ECO:0000313" key="1">
    <source>
        <dbReference type="EMBL" id="GHF47068.1"/>
    </source>
</evidence>
<accession>A0A919B2X5</accession>
<dbReference type="RefSeq" id="WP_190130085.1">
    <property type="nucleotide sequence ID" value="NZ_BNBD01000005.1"/>
</dbReference>
<evidence type="ECO:0000313" key="2">
    <source>
        <dbReference type="Proteomes" id="UP000638313"/>
    </source>
</evidence>
<proteinExistence type="predicted"/>
<sequence length="131" mass="14324">MRNLIARAARRARALFSMPASQCESASTPAPAPAPVVRAPAPAYPYHVTLGAHGIDFVPRENAPAVGDVYVDAFSQGVGALTEVVSKGLVRLQYPNGYSWKAYAFNLRTPTPAERRRYDLAAQAWWCRHQA</sequence>